<comment type="caution">
    <text evidence="3">The sequence shown here is derived from an EMBL/GenBank/DDBJ whole genome shotgun (WGS) entry which is preliminary data.</text>
</comment>
<dbReference type="InterPro" id="IPR005152">
    <property type="entry name" value="Lipase_secreted"/>
</dbReference>
<gene>
    <name evidence="3" type="ORF">ACRB68_39000</name>
</gene>
<feature type="chain" id="PRO_5029851898" evidence="2">
    <location>
        <begin position="32"/>
        <end position="406"/>
    </location>
</feature>
<dbReference type="RefSeq" id="WP_153534100.1">
    <property type="nucleotide sequence ID" value="NZ_WEGH01000002.1"/>
</dbReference>
<dbReference type="EMBL" id="WEGH01000002">
    <property type="protein sequence ID" value="MQY05823.1"/>
    <property type="molecule type" value="Genomic_DNA"/>
</dbReference>
<evidence type="ECO:0000313" key="4">
    <source>
        <dbReference type="Proteomes" id="UP000487268"/>
    </source>
</evidence>
<protein>
    <submittedName>
        <fullName evidence="3">Putative inactive lipase</fullName>
    </submittedName>
</protein>
<evidence type="ECO:0000256" key="2">
    <source>
        <dbReference type="SAM" id="SignalP"/>
    </source>
</evidence>
<evidence type="ECO:0000256" key="1">
    <source>
        <dbReference type="SAM" id="MobiDB-lite"/>
    </source>
</evidence>
<dbReference type="GO" id="GO:0016042">
    <property type="term" value="P:lipid catabolic process"/>
    <property type="evidence" value="ECO:0007669"/>
    <property type="project" value="InterPro"/>
</dbReference>
<dbReference type="Gene3D" id="3.40.50.1820">
    <property type="entry name" value="alpha/beta hydrolase"/>
    <property type="match status" value="1"/>
</dbReference>
<dbReference type="InterPro" id="IPR006311">
    <property type="entry name" value="TAT_signal"/>
</dbReference>
<dbReference type="OrthoDB" id="9798122at2"/>
<feature type="signal peptide" evidence="2">
    <location>
        <begin position="1"/>
        <end position="31"/>
    </location>
</feature>
<dbReference type="GO" id="GO:0004806">
    <property type="term" value="F:triacylglycerol lipase activity"/>
    <property type="evidence" value="ECO:0007669"/>
    <property type="project" value="InterPro"/>
</dbReference>
<keyword evidence="2" id="KW-0732">Signal</keyword>
<dbReference type="PIRSF" id="PIRSF029171">
    <property type="entry name" value="Esterase_LipA"/>
    <property type="match status" value="1"/>
</dbReference>
<dbReference type="Proteomes" id="UP000487268">
    <property type="component" value="Unassembled WGS sequence"/>
</dbReference>
<dbReference type="PROSITE" id="PS51318">
    <property type="entry name" value="TAT"/>
    <property type="match status" value="1"/>
</dbReference>
<evidence type="ECO:0000313" key="3">
    <source>
        <dbReference type="EMBL" id="MQY05823.1"/>
    </source>
</evidence>
<dbReference type="PANTHER" id="PTHR34853">
    <property type="match status" value="1"/>
</dbReference>
<name>A0A7K0BXA9_9ACTN</name>
<organism evidence="3 4">
    <name type="scientific">Actinomadura macrotermitis</name>
    <dbReference type="NCBI Taxonomy" id="2585200"/>
    <lineage>
        <taxon>Bacteria</taxon>
        <taxon>Bacillati</taxon>
        <taxon>Actinomycetota</taxon>
        <taxon>Actinomycetes</taxon>
        <taxon>Streptosporangiales</taxon>
        <taxon>Thermomonosporaceae</taxon>
        <taxon>Actinomadura</taxon>
    </lineage>
</organism>
<dbReference type="Gene3D" id="1.10.260.130">
    <property type="match status" value="1"/>
</dbReference>
<dbReference type="Pfam" id="PF03583">
    <property type="entry name" value="LIP"/>
    <property type="match status" value="1"/>
</dbReference>
<dbReference type="SUPFAM" id="SSF53474">
    <property type="entry name" value="alpha/beta-Hydrolases"/>
    <property type="match status" value="1"/>
</dbReference>
<dbReference type="PANTHER" id="PTHR34853:SF1">
    <property type="entry name" value="LIPASE 5"/>
    <property type="match status" value="1"/>
</dbReference>
<sequence>MRHGTFRRAALAIGAGALLSLGAAPAVPASADTPPAPADDPFYQPPAPLPGGKAGDIIRSRPAKYPMSSAVTSTQVLYRSQNATGNDIAVSGTVLVPTKAWTGKGPRPLVSYAVGTRGLGDSCAPSYSLSKGLDYEQIPINDLLNKGWAVAVTDMEGLGTPGGHTYIVGQSSGRAVLDMARAAQRLPGSGLDAATPVGVLGYSQGGSSAAWAAELAASYAPDLALKGVSAGGVPADPLAMRKFLEGGPFTGLMFMAALGFDSAYPELKLDSYLNDTGKKLKAKYQNVCIASFDLGPVLADTAFRRISDFTTRSPLDDPAWLARFAANKLGSVRPGVPVFQSHAFADELVGYDQGNALHNDWCKLGTNLTWKTYGAAEHLLGFLRAWPDATNFLNDRFQDKPATSNC</sequence>
<dbReference type="AlphaFoldDB" id="A0A7K0BXA9"/>
<keyword evidence="4" id="KW-1185">Reference proteome</keyword>
<feature type="region of interest" description="Disordered" evidence="1">
    <location>
        <begin position="26"/>
        <end position="54"/>
    </location>
</feature>
<proteinExistence type="predicted"/>
<dbReference type="InterPro" id="IPR029058">
    <property type="entry name" value="AB_hydrolase_fold"/>
</dbReference>
<accession>A0A7K0BXA9</accession>
<feature type="compositionally biased region" description="Pro residues" evidence="1">
    <location>
        <begin position="34"/>
        <end position="49"/>
    </location>
</feature>
<reference evidence="3 4" key="1">
    <citation type="submission" date="2019-10" db="EMBL/GenBank/DDBJ databases">
        <title>Actinomadura rubteroloni sp. nov. and Actinomadura macrotermitis sp. nov., isolated from the gut of fungus growing-termite Macrotermes natalensis.</title>
        <authorList>
            <person name="Benndorf R."/>
            <person name="Martin K."/>
            <person name="Kuefner M."/>
            <person name="De Beer W."/>
            <person name="Kaster A.-K."/>
            <person name="Vollmers J."/>
            <person name="Poulsen M."/>
            <person name="Beemelmanns C."/>
        </authorList>
    </citation>
    <scope>NUCLEOTIDE SEQUENCE [LARGE SCALE GENOMIC DNA]</scope>
    <source>
        <strain evidence="3 4">RB68</strain>
    </source>
</reference>